<dbReference type="CDD" id="cd02440">
    <property type="entry name" value="AdoMet_MTases"/>
    <property type="match status" value="1"/>
</dbReference>
<sequence>MFGPDDLTDDGFLGGRLRVWQPRRGYRAATDPVLLAAAVPARPGQTVLELGCGAGVASLCLASRVPGLHLSGLELQPAYAALARGNAARNGLSLTVVEGDLTEMPKDLRHSFDHVIANPPYYPAGGGTGAADPGRERALREETPLSLWVEAAVRRLAPRGILSLILGADRLPDALSALDARMGSTVVLPLQARPGRGAKRVILQSRKGGRAPFRLLAPFVLHEGAQHEGDRDSFTPAAAHILRDGGALSQGLC</sequence>
<dbReference type="RefSeq" id="WP_097029227.1">
    <property type="nucleotide sequence ID" value="NZ_OAOQ01000002.1"/>
</dbReference>
<dbReference type="InterPro" id="IPR002052">
    <property type="entry name" value="DNA_methylase_N6_adenine_CS"/>
</dbReference>
<evidence type="ECO:0000313" key="4">
    <source>
        <dbReference type="EMBL" id="SNX68582.1"/>
    </source>
</evidence>
<reference evidence="5" key="1">
    <citation type="submission" date="2017-08" db="EMBL/GenBank/DDBJ databases">
        <authorList>
            <person name="Varghese N."/>
            <person name="Submissions S."/>
        </authorList>
    </citation>
    <scope>NUCLEOTIDE SEQUENCE [LARGE SCALE GENOMIC DNA]</scope>
    <source>
        <strain evidence="5">JA234</strain>
    </source>
</reference>
<proteinExistence type="predicted"/>
<dbReference type="Gene3D" id="3.40.50.150">
    <property type="entry name" value="Vaccinia Virus protein VP39"/>
    <property type="match status" value="1"/>
</dbReference>
<evidence type="ECO:0000259" key="3">
    <source>
        <dbReference type="Pfam" id="PF05175"/>
    </source>
</evidence>
<keyword evidence="2" id="KW-0949">S-adenosyl-L-methionine</keyword>
<accession>A0A285CM06</accession>
<evidence type="ECO:0000256" key="1">
    <source>
        <dbReference type="ARBA" id="ARBA00022603"/>
    </source>
</evidence>
<dbReference type="GO" id="GO:0008170">
    <property type="term" value="F:N-methyltransferase activity"/>
    <property type="evidence" value="ECO:0007669"/>
    <property type="project" value="UniProtKB-ARBA"/>
</dbReference>
<dbReference type="EMBL" id="OAOQ01000002">
    <property type="protein sequence ID" value="SNX68582.1"/>
    <property type="molecule type" value="Genomic_DNA"/>
</dbReference>
<dbReference type="PANTHER" id="PTHR47739:SF1">
    <property type="entry name" value="TRNA1(VAL) (ADENINE(37)-N6)-METHYLTRANSFERASE"/>
    <property type="match status" value="1"/>
</dbReference>
<evidence type="ECO:0000256" key="2">
    <source>
        <dbReference type="ARBA" id="ARBA00022691"/>
    </source>
</evidence>
<keyword evidence="1 4" id="KW-0808">Transferase</keyword>
<dbReference type="AlphaFoldDB" id="A0A285CM06"/>
<dbReference type="Proteomes" id="UP000219467">
    <property type="component" value="Unassembled WGS sequence"/>
</dbReference>
<protein>
    <submittedName>
        <fullName evidence="4">tRNA1(Val) A37 N6-methylase TrmN6</fullName>
    </submittedName>
</protein>
<feature type="domain" description="Methyltransferase small" evidence="3">
    <location>
        <begin position="34"/>
        <end position="121"/>
    </location>
</feature>
<organism evidence="4 5">
    <name type="scientific">Cereibacter ovatus</name>
    <dbReference type="NCBI Taxonomy" id="439529"/>
    <lineage>
        <taxon>Bacteria</taxon>
        <taxon>Pseudomonadati</taxon>
        <taxon>Pseudomonadota</taxon>
        <taxon>Alphaproteobacteria</taxon>
        <taxon>Rhodobacterales</taxon>
        <taxon>Paracoccaceae</taxon>
        <taxon>Cereibacter</taxon>
    </lineage>
</organism>
<dbReference type="PROSITE" id="PS00092">
    <property type="entry name" value="N6_MTASE"/>
    <property type="match status" value="1"/>
</dbReference>
<dbReference type="GO" id="GO:0003676">
    <property type="term" value="F:nucleic acid binding"/>
    <property type="evidence" value="ECO:0007669"/>
    <property type="project" value="InterPro"/>
</dbReference>
<name>A0A285CM06_9RHOB</name>
<dbReference type="Pfam" id="PF05175">
    <property type="entry name" value="MTS"/>
    <property type="match status" value="1"/>
</dbReference>
<dbReference type="SUPFAM" id="SSF53335">
    <property type="entry name" value="S-adenosyl-L-methionine-dependent methyltransferases"/>
    <property type="match status" value="1"/>
</dbReference>
<dbReference type="InterPro" id="IPR007848">
    <property type="entry name" value="Small_mtfrase_dom"/>
</dbReference>
<dbReference type="GO" id="GO:0032259">
    <property type="term" value="P:methylation"/>
    <property type="evidence" value="ECO:0007669"/>
    <property type="project" value="UniProtKB-KW"/>
</dbReference>
<gene>
    <name evidence="4" type="ORF">SAMN05878503_102196</name>
</gene>
<keyword evidence="5" id="KW-1185">Reference proteome</keyword>
<dbReference type="InterPro" id="IPR029063">
    <property type="entry name" value="SAM-dependent_MTases_sf"/>
</dbReference>
<dbReference type="InterPro" id="IPR050210">
    <property type="entry name" value="tRNA_Adenine-N(6)_MTase"/>
</dbReference>
<dbReference type="PANTHER" id="PTHR47739">
    <property type="entry name" value="TRNA1(VAL) (ADENINE(37)-N6)-METHYLTRANSFERASE"/>
    <property type="match status" value="1"/>
</dbReference>
<dbReference type="GO" id="GO:0008757">
    <property type="term" value="F:S-adenosylmethionine-dependent methyltransferase activity"/>
    <property type="evidence" value="ECO:0007669"/>
    <property type="project" value="UniProtKB-ARBA"/>
</dbReference>
<keyword evidence="1 4" id="KW-0489">Methyltransferase</keyword>
<evidence type="ECO:0000313" key="5">
    <source>
        <dbReference type="Proteomes" id="UP000219467"/>
    </source>
</evidence>
<dbReference type="OrthoDB" id="5489421at2"/>